<evidence type="ECO:0000313" key="2">
    <source>
        <dbReference type="EMBL" id="KAF2106722.1"/>
    </source>
</evidence>
<gene>
    <name evidence="2" type="ORF">BDV96DRAFT_607194</name>
</gene>
<feature type="transmembrane region" description="Helical" evidence="1">
    <location>
        <begin position="16"/>
        <end position="39"/>
    </location>
</feature>
<keyword evidence="1" id="KW-0812">Transmembrane</keyword>
<feature type="transmembrane region" description="Helical" evidence="1">
    <location>
        <begin position="51"/>
        <end position="75"/>
    </location>
</feature>
<proteinExistence type="predicted"/>
<dbReference type="Proteomes" id="UP000799770">
    <property type="component" value="Unassembled WGS sequence"/>
</dbReference>
<keyword evidence="1" id="KW-0472">Membrane</keyword>
<feature type="transmembrane region" description="Helical" evidence="1">
    <location>
        <begin position="95"/>
        <end position="117"/>
    </location>
</feature>
<accession>A0A6A5YHK0</accession>
<organism evidence="2 3">
    <name type="scientific">Lophiotrema nucula</name>
    <dbReference type="NCBI Taxonomy" id="690887"/>
    <lineage>
        <taxon>Eukaryota</taxon>
        <taxon>Fungi</taxon>
        <taxon>Dikarya</taxon>
        <taxon>Ascomycota</taxon>
        <taxon>Pezizomycotina</taxon>
        <taxon>Dothideomycetes</taxon>
        <taxon>Pleosporomycetidae</taxon>
        <taxon>Pleosporales</taxon>
        <taxon>Lophiotremataceae</taxon>
        <taxon>Lophiotrema</taxon>
    </lineage>
</organism>
<dbReference type="EMBL" id="ML977360">
    <property type="protein sequence ID" value="KAF2106722.1"/>
    <property type="molecule type" value="Genomic_DNA"/>
</dbReference>
<keyword evidence="3" id="KW-1185">Reference proteome</keyword>
<evidence type="ECO:0000256" key="1">
    <source>
        <dbReference type="SAM" id="Phobius"/>
    </source>
</evidence>
<name>A0A6A5YHK0_9PLEO</name>
<dbReference type="AlphaFoldDB" id="A0A6A5YHK0"/>
<reference evidence="2" key="1">
    <citation type="journal article" date="2020" name="Stud. Mycol.">
        <title>101 Dothideomycetes genomes: a test case for predicting lifestyles and emergence of pathogens.</title>
        <authorList>
            <person name="Haridas S."/>
            <person name="Albert R."/>
            <person name="Binder M."/>
            <person name="Bloem J."/>
            <person name="Labutti K."/>
            <person name="Salamov A."/>
            <person name="Andreopoulos B."/>
            <person name="Baker S."/>
            <person name="Barry K."/>
            <person name="Bills G."/>
            <person name="Bluhm B."/>
            <person name="Cannon C."/>
            <person name="Castanera R."/>
            <person name="Culley D."/>
            <person name="Daum C."/>
            <person name="Ezra D."/>
            <person name="Gonzalez J."/>
            <person name="Henrissat B."/>
            <person name="Kuo A."/>
            <person name="Liang C."/>
            <person name="Lipzen A."/>
            <person name="Lutzoni F."/>
            <person name="Magnuson J."/>
            <person name="Mondo S."/>
            <person name="Nolan M."/>
            <person name="Ohm R."/>
            <person name="Pangilinan J."/>
            <person name="Park H.-J."/>
            <person name="Ramirez L."/>
            <person name="Alfaro M."/>
            <person name="Sun H."/>
            <person name="Tritt A."/>
            <person name="Yoshinaga Y."/>
            <person name="Zwiers L.-H."/>
            <person name="Turgeon B."/>
            <person name="Goodwin S."/>
            <person name="Spatafora J."/>
            <person name="Crous P."/>
            <person name="Grigoriev I."/>
        </authorList>
    </citation>
    <scope>NUCLEOTIDE SEQUENCE</scope>
    <source>
        <strain evidence="2">CBS 627.86</strain>
    </source>
</reference>
<sequence length="129" mass="14291">MNTPWPQFVLFAAKSSIYLATAIITATLWTLMMTISALVSQEYVFRWSAFWFTAIISGVVTLVLLLDMIAAPIFIRQGQGDLVTNPLVNVPLLTFIPSAAVPLTLALWPLAVFFILMCRFAHMPCVKAV</sequence>
<keyword evidence="1" id="KW-1133">Transmembrane helix</keyword>
<evidence type="ECO:0000313" key="3">
    <source>
        <dbReference type="Proteomes" id="UP000799770"/>
    </source>
</evidence>
<protein>
    <submittedName>
        <fullName evidence="2">Uncharacterized protein</fullName>
    </submittedName>
</protein>